<reference evidence="3" key="1">
    <citation type="submission" date="2017-05" db="UniProtKB">
        <authorList>
            <consortium name="EnsemblMetazoa"/>
        </authorList>
    </citation>
    <scope>IDENTIFICATION</scope>
</reference>
<evidence type="ECO:0000256" key="1">
    <source>
        <dbReference type="SAM" id="Coils"/>
    </source>
</evidence>
<keyword evidence="2" id="KW-1133">Transmembrane helix</keyword>
<name>A0A1X7TUY5_AMPQE</name>
<feature type="coiled-coil region" evidence="1">
    <location>
        <begin position="7"/>
        <end position="52"/>
    </location>
</feature>
<dbReference type="EnsemblMetazoa" id="Aqu2.1.19013_001">
    <property type="protein sequence ID" value="Aqu2.1.19013_001"/>
    <property type="gene ID" value="Aqu2.1.19013"/>
</dbReference>
<evidence type="ECO:0000313" key="3">
    <source>
        <dbReference type="EnsemblMetazoa" id="Aqu2.1.19013_001"/>
    </source>
</evidence>
<feature type="transmembrane region" description="Helical" evidence="2">
    <location>
        <begin position="137"/>
        <end position="164"/>
    </location>
</feature>
<dbReference type="InParanoid" id="A0A1X7TUY5"/>
<keyword evidence="2" id="KW-0472">Membrane</keyword>
<organism evidence="3">
    <name type="scientific">Amphimedon queenslandica</name>
    <name type="common">Sponge</name>
    <dbReference type="NCBI Taxonomy" id="400682"/>
    <lineage>
        <taxon>Eukaryota</taxon>
        <taxon>Metazoa</taxon>
        <taxon>Porifera</taxon>
        <taxon>Demospongiae</taxon>
        <taxon>Heteroscleromorpha</taxon>
        <taxon>Haplosclerida</taxon>
        <taxon>Niphatidae</taxon>
        <taxon>Amphimedon</taxon>
    </lineage>
</organism>
<evidence type="ECO:0000256" key="2">
    <source>
        <dbReference type="SAM" id="Phobius"/>
    </source>
</evidence>
<dbReference type="AlphaFoldDB" id="A0A1X7TUY5"/>
<proteinExistence type="predicted"/>
<sequence length="301" mass="32593">MAEASDIQNLERNFEKLNDNLPEIAKAFSKSVSEVKELVNEATTELQEIRESHEVKKIPEVKISYQHLKNVSTSVTKYLEKVSELYQALQNKTPGVIQGIKNKDFEESAELFIVVTVLKESVTGLQEKKKKQTRARVAGGATTVGATVAVGAGGITASIVAGILTGGIGFAVVLPIAIGATAATTVAAGATTAVVSHKYGKAAESFRKLGRRFRCLHKDISTVQDKINAIDLSMNIDKYKAIKRTITAKIKSMTAAERNKLTETLKKTKELANDLSPEIAIGLNNAENAVDHIQRQIDSTF</sequence>
<keyword evidence="1" id="KW-0175">Coiled coil</keyword>
<accession>A0A1X7TUY5</accession>
<protein>
    <submittedName>
        <fullName evidence="3">Uncharacterized protein</fullName>
    </submittedName>
</protein>
<dbReference type="Gene3D" id="1.20.1170.10">
    <property type="match status" value="1"/>
</dbReference>
<feature type="transmembrane region" description="Helical" evidence="2">
    <location>
        <begin position="170"/>
        <end position="195"/>
    </location>
</feature>
<keyword evidence="2" id="KW-0812">Transmembrane</keyword>